<dbReference type="GO" id="GO:0022900">
    <property type="term" value="P:electron transport chain"/>
    <property type="evidence" value="ECO:0007669"/>
    <property type="project" value="InterPro"/>
</dbReference>
<dbReference type="PROSITE" id="PS51257">
    <property type="entry name" value="PROKAR_LIPOPROTEIN"/>
    <property type="match status" value="1"/>
</dbReference>
<proteinExistence type="predicted"/>
<dbReference type="Gene3D" id="1.20.120.10">
    <property type="entry name" value="Cytochrome c/b562"/>
    <property type="match status" value="1"/>
</dbReference>
<accession>A0A381U6Q2</accession>
<dbReference type="GO" id="GO:0009055">
    <property type="term" value="F:electron transfer activity"/>
    <property type="evidence" value="ECO:0007669"/>
    <property type="project" value="InterPro"/>
</dbReference>
<dbReference type="PROSITE" id="PS51009">
    <property type="entry name" value="CYTCII"/>
    <property type="match status" value="1"/>
</dbReference>
<dbReference type="InterPro" id="IPR010980">
    <property type="entry name" value="Cyt_c/b562"/>
</dbReference>
<gene>
    <name evidence="1" type="ORF">METZ01_LOCUS76754</name>
</gene>
<dbReference type="GO" id="GO:0020037">
    <property type="term" value="F:heme binding"/>
    <property type="evidence" value="ECO:0007669"/>
    <property type="project" value="InterPro"/>
</dbReference>
<protein>
    <recommendedName>
        <fullName evidence="2">Cytochrome c domain-containing protein</fullName>
    </recommendedName>
</protein>
<evidence type="ECO:0000313" key="1">
    <source>
        <dbReference type="EMBL" id="SVA23900.1"/>
    </source>
</evidence>
<dbReference type="SUPFAM" id="SSF47175">
    <property type="entry name" value="Cytochromes"/>
    <property type="match status" value="1"/>
</dbReference>
<dbReference type="InterPro" id="IPR002321">
    <property type="entry name" value="Cyt_c_II"/>
</dbReference>
<organism evidence="1">
    <name type="scientific">marine metagenome</name>
    <dbReference type="NCBI Taxonomy" id="408172"/>
    <lineage>
        <taxon>unclassified sequences</taxon>
        <taxon>metagenomes</taxon>
        <taxon>ecological metagenomes</taxon>
    </lineage>
</organism>
<dbReference type="AlphaFoldDB" id="A0A381U6Q2"/>
<reference evidence="1" key="1">
    <citation type="submission" date="2018-05" db="EMBL/GenBank/DDBJ databases">
        <authorList>
            <person name="Lanie J.A."/>
            <person name="Ng W.-L."/>
            <person name="Kazmierczak K.M."/>
            <person name="Andrzejewski T.M."/>
            <person name="Davidsen T.M."/>
            <person name="Wayne K.J."/>
            <person name="Tettelin H."/>
            <person name="Glass J.I."/>
            <person name="Rusch D."/>
            <person name="Podicherti R."/>
            <person name="Tsui H.-C.T."/>
            <person name="Winkler M.E."/>
        </authorList>
    </citation>
    <scope>NUCLEOTIDE SEQUENCE</scope>
</reference>
<evidence type="ECO:0008006" key="2">
    <source>
        <dbReference type="Google" id="ProtNLM"/>
    </source>
</evidence>
<sequence length="168" mass="17503">MRFVGTALVLLLAACASASTAGLPDPEPMGSLAQVMRGILFPNSNILFDVQSIDPANPPPAAAGGGATANFSGIYSGWQMVENAAIALGESANLIVIPGRRCENGRDVPLSEPNWAQFTQQLKDAADVALVAARASDQAAASDATNDIAEACYVCHEVYRDLEPRCTP</sequence>
<name>A0A381U6Q2_9ZZZZ</name>
<dbReference type="GO" id="GO:0005506">
    <property type="term" value="F:iron ion binding"/>
    <property type="evidence" value="ECO:0007669"/>
    <property type="project" value="InterPro"/>
</dbReference>
<dbReference type="EMBL" id="UINC01005844">
    <property type="protein sequence ID" value="SVA23900.1"/>
    <property type="molecule type" value="Genomic_DNA"/>
</dbReference>